<evidence type="ECO:0000313" key="1">
    <source>
        <dbReference type="EMBL" id="KAI8010602.1"/>
    </source>
</evidence>
<evidence type="ECO:0000313" key="2">
    <source>
        <dbReference type="Proteomes" id="UP001060215"/>
    </source>
</evidence>
<organism evidence="1 2">
    <name type="scientific">Camellia lanceoleosa</name>
    <dbReference type="NCBI Taxonomy" id="1840588"/>
    <lineage>
        <taxon>Eukaryota</taxon>
        <taxon>Viridiplantae</taxon>
        <taxon>Streptophyta</taxon>
        <taxon>Embryophyta</taxon>
        <taxon>Tracheophyta</taxon>
        <taxon>Spermatophyta</taxon>
        <taxon>Magnoliopsida</taxon>
        <taxon>eudicotyledons</taxon>
        <taxon>Gunneridae</taxon>
        <taxon>Pentapetalae</taxon>
        <taxon>asterids</taxon>
        <taxon>Ericales</taxon>
        <taxon>Theaceae</taxon>
        <taxon>Camellia</taxon>
    </lineage>
</organism>
<comment type="caution">
    <text evidence="1">The sequence shown here is derived from an EMBL/GenBank/DDBJ whole genome shotgun (WGS) entry which is preliminary data.</text>
</comment>
<name>A0ACC0HDM3_9ERIC</name>
<protein>
    <submittedName>
        <fullName evidence="1">Uncharacterized protein</fullName>
    </submittedName>
</protein>
<gene>
    <name evidence="1" type="ORF">LOK49_LG06G02083</name>
</gene>
<proteinExistence type="predicted"/>
<reference evidence="1 2" key="1">
    <citation type="journal article" date="2022" name="Plant J.">
        <title>Chromosome-level genome of Camellia lanceoleosa provides a valuable resource for understanding genome evolution and self-incompatibility.</title>
        <authorList>
            <person name="Gong W."/>
            <person name="Xiao S."/>
            <person name="Wang L."/>
            <person name="Liao Z."/>
            <person name="Chang Y."/>
            <person name="Mo W."/>
            <person name="Hu G."/>
            <person name="Li W."/>
            <person name="Zhao G."/>
            <person name="Zhu H."/>
            <person name="Hu X."/>
            <person name="Ji K."/>
            <person name="Xiang X."/>
            <person name="Song Q."/>
            <person name="Yuan D."/>
            <person name="Jin S."/>
            <person name="Zhang L."/>
        </authorList>
    </citation>
    <scope>NUCLEOTIDE SEQUENCE [LARGE SCALE GENOMIC DNA]</scope>
    <source>
        <strain evidence="1">SQ_2022a</strain>
    </source>
</reference>
<dbReference type="Proteomes" id="UP001060215">
    <property type="component" value="Chromosome 5"/>
</dbReference>
<dbReference type="EMBL" id="CM045762">
    <property type="protein sequence ID" value="KAI8010602.1"/>
    <property type="molecule type" value="Genomic_DNA"/>
</dbReference>
<sequence>MKMTAATMGKRRSMYNGGGPSGPKPIPMGRKMRQTTTASINVTCSTPHPCCSPLLLILQKLVWISKTNVQLSDNGFVICIGQASLDQFLFLQNSTAPPLLIIIISLLPPLKRKINKEQKPNSASTPTLARYICLGLK</sequence>
<accession>A0ACC0HDM3</accession>
<keyword evidence="2" id="KW-1185">Reference proteome</keyword>